<sequence>MDDSQLITACKKQNRNAQKALYELYAPKMMAVCLRYCQDNETARDVLHDGFLQVFTQIGSYSGKGSFEGWLRKIFVNLALENYRQEKKRFNFLNDYGKDNSDFWDTPEDDSLEVGDIPRQELLNIIREMPEGYRTVFNLVIFEDIPHKEIGAMLGITENASRSQYFRAKTFLQKKVQSMLKKKYI</sequence>
<dbReference type="AlphaFoldDB" id="A0A644YDU1"/>
<dbReference type="InterPro" id="IPR036388">
    <property type="entry name" value="WH-like_DNA-bd_sf"/>
</dbReference>
<dbReference type="EMBL" id="VSSQ01004804">
    <property type="protein sequence ID" value="MPM26705.1"/>
    <property type="molecule type" value="Genomic_DNA"/>
</dbReference>
<evidence type="ECO:0000313" key="7">
    <source>
        <dbReference type="EMBL" id="MPM26705.1"/>
    </source>
</evidence>
<evidence type="ECO:0000259" key="5">
    <source>
        <dbReference type="Pfam" id="PF04542"/>
    </source>
</evidence>
<dbReference type="PANTHER" id="PTHR43133">
    <property type="entry name" value="RNA POLYMERASE ECF-TYPE SIGMA FACTO"/>
    <property type="match status" value="1"/>
</dbReference>
<dbReference type="PANTHER" id="PTHR43133:SF46">
    <property type="entry name" value="RNA POLYMERASE SIGMA-70 FACTOR ECF SUBFAMILY"/>
    <property type="match status" value="1"/>
</dbReference>
<dbReference type="NCBIfam" id="TIGR02937">
    <property type="entry name" value="sigma70-ECF"/>
    <property type="match status" value="1"/>
</dbReference>
<dbReference type="InterPro" id="IPR013325">
    <property type="entry name" value="RNA_pol_sigma_r2"/>
</dbReference>
<name>A0A644YDU1_9ZZZZ</name>
<comment type="similarity">
    <text evidence="1">Belongs to the sigma-70 factor family. ECF subfamily.</text>
</comment>
<dbReference type="InterPro" id="IPR013249">
    <property type="entry name" value="RNA_pol_sigma70_r4_t2"/>
</dbReference>
<evidence type="ECO:0000256" key="1">
    <source>
        <dbReference type="ARBA" id="ARBA00010641"/>
    </source>
</evidence>
<dbReference type="GO" id="GO:0003677">
    <property type="term" value="F:DNA binding"/>
    <property type="evidence" value="ECO:0007669"/>
    <property type="project" value="InterPro"/>
</dbReference>
<dbReference type="GO" id="GO:0006352">
    <property type="term" value="P:DNA-templated transcription initiation"/>
    <property type="evidence" value="ECO:0007669"/>
    <property type="project" value="InterPro"/>
</dbReference>
<reference evidence="7" key="1">
    <citation type="submission" date="2019-08" db="EMBL/GenBank/DDBJ databases">
        <authorList>
            <person name="Kucharzyk K."/>
            <person name="Murdoch R.W."/>
            <person name="Higgins S."/>
            <person name="Loffler F."/>
        </authorList>
    </citation>
    <scope>NUCLEOTIDE SEQUENCE</scope>
</reference>
<dbReference type="InterPro" id="IPR007627">
    <property type="entry name" value="RNA_pol_sigma70_r2"/>
</dbReference>
<organism evidence="7">
    <name type="scientific">bioreactor metagenome</name>
    <dbReference type="NCBI Taxonomy" id="1076179"/>
    <lineage>
        <taxon>unclassified sequences</taxon>
        <taxon>metagenomes</taxon>
        <taxon>ecological metagenomes</taxon>
    </lineage>
</organism>
<dbReference type="InterPro" id="IPR039425">
    <property type="entry name" value="RNA_pol_sigma-70-like"/>
</dbReference>
<keyword evidence="3" id="KW-0731">Sigma factor</keyword>
<protein>
    <submittedName>
        <fullName evidence="7">ECF RNA polymerase sigma factor SigW</fullName>
    </submittedName>
</protein>
<dbReference type="Gene3D" id="1.10.10.10">
    <property type="entry name" value="Winged helix-like DNA-binding domain superfamily/Winged helix DNA-binding domain"/>
    <property type="match status" value="1"/>
</dbReference>
<dbReference type="GO" id="GO:0016987">
    <property type="term" value="F:sigma factor activity"/>
    <property type="evidence" value="ECO:0007669"/>
    <property type="project" value="UniProtKB-KW"/>
</dbReference>
<dbReference type="InterPro" id="IPR014284">
    <property type="entry name" value="RNA_pol_sigma-70_dom"/>
</dbReference>
<dbReference type="Pfam" id="PF08281">
    <property type="entry name" value="Sigma70_r4_2"/>
    <property type="match status" value="1"/>
</dbReference>
<dbReference type="InterPro" id="IPR013324">
    <property type="entry name" value="RNA_pol_sigma_r3/r4-like"/>
</dbReference>
<feature type="domain" description="RNA polymerase sigma factor 70 region 4 type 2" evidence="6">
    <location>
        <begin position="119"/>
        <end position="172"/>
    </location>
</feature>
<gene>
    <name evidence="7" type="primary">sigW_52</name>
    <name evidence="7" type="ORF">SDC9_73209</name>
</gene>
<proteinExistence type="inferred from homology"/>
<evidence type="ECO:0000259" key="6">
    <source>
        <dbReference type="Pfam" id="PF08281"/>
    </source>
</evidence>
<dbReference type="SUPFAM" id="SSF88659">
    <property type="entry name" value="Sigma3 and sigma4 domains of RNA polymerase sigma factors"/>
    <property type="match status" value="1"/>
</dbReference>
<dbReference type="SUPFAM" id="SSF88946">
    <property type="entry name" value="Sigma2 domain of RNA polymerase sigma factors"/>
    <property type="match status" value="1"/>
</dbReference>
<feature type="domain" description="RNA polymerase sigma-70 region 2" evidence="5">
    <location>
        <begin position="21"/>
        <end position="88"/>
    </location>
</feature>
<keyword evidence="2" id="KW-0805">Transcription regulation</keyword>
<accession>A0A644YDU1</accession>
<dbReference type="Gene3D" id="1.10.1740.10">
    <property type="match status" value="1"/>
</dbReference>
<comment type="caution">
    <text evidence="7">The sequence shown here is derived from an EMBL/GenBank/DDBJ whole genome shotgun (WGS) entry which is preliminary data.</text>
</comment>
<evidence type="ECO:0000256" key="3">
    <source>
        <dbReference type="ARBA" id="ARBA00023082"/>
    </source>
</evidence>
<dbReference type="Pfam" id="PF04542">
    <property type="entry name" value="Sigma70_r2"/>
    <property type="match status" value="1"/>
</dbReference>
<evidence type="ECO:0000256" key="2">
    <source>
        <dbReference type="ARBA" id="ARBA00023015"/>
    </source>
</evidence>
<evidence type="ECO:0000256" key="4">
    <source>
        <dbReference type="ARBA" id="ARBA00023163"/>
    </source>
</evidence>
<keyword evidence="4" id="KW-0804">Transcription</keyword>